<sequence length="86" mass="9850">MHRVSLTELSFQNELAIQELMNVFMDCLLAYFHHVSELDVSFLRGQIIHNMDKVYIILDEVLTNGVVAYTSRERALLPLQLLDAGS</sequence>
<protein>
    <recommendedName>
        <fullName evidence="2">AP complex mu/sigma subunit domain-containing protein</fullName>
    </recommendedName>
</protein>
<dbReference type="Pfam" id="PF01217">
    <property type="entry name" value="Clat_adaptor_s"/>
    <property type="match status" value="1"/>
</dbReference>
<reference evidence="3 4" key="1">
    <citation type="submission" date="2019-01" db="EMBL/GenBank/DDBJ databases">
        <title>A draft genome assembly of the solar-powered sea slug Elysia chlorotica.</title>
        <authorList>
            <person name="Cai H."/>
            <person name="Li Q."/>
            <person name="Fang X."/>
            <person name="Li J."/>
            <person name="Curtis N.E."/>
            <person name="Altenburger A."/>
            <person name="Shibata T."/>
            <person name="Feng M."/>
            <person name="Maeda T."/>
            <person name="Schwartz J.A."/>
            <person name="Shigenobu S."/>
            <person name="Lundholm N."/>
            <person name="Nishiyama T."/>
            <person name="Yang H."/>
            <person name="Hasebe M."/>
            <person name="Li S."/>
            <person name="Pierce S.K."/>
            <person name="Wang J."/>
        </authorList>
    </citation>
    <scope>NUCLEOTIDE SEQUENCE [LARGE SCALE GENOMIC DNA]</scope>
    <source>
        <strain evidence="3">EC2010</strain>
        <tissue evidence="3">Whole organism of an adult</tissue>
    </source>
</reference>
<keyword evidence="1" id="KW-0653">Protein transport</keyword>
<dbReference type="Gene3D" id="3.30.450.60">
    <property type="match status" value="1"/>
</dbReference>
<keyword evidence="1" id="KW-0813">Transport</keyword>
<evidence type="ECO:0000256" key="1">
    <source>
        <dbReference type="ARBA" id="ARBA00022927"/>
    </source>
</evidence>
<dbReference type="STRING" id="188477.A0A3S1BIR2"/>
<dbReference type="GO" id="GO:0015031">
    <property type="term" value="P:protein transport"/>
    <property type="evidence" value="ECO:0007669"/>
    <property type="project" value="UniProtKB-KW"/>
</dbReference>
<feature type="domain" description="AP complex mu/sigma subunit" evidence="2">
    <location>
        <begin position="11"/>
        <end position="83"/>
    </location>
</feature>
<evidence type="ECO:0000313" key="3">
    <source>
        <dbReference type="EMBL" id="RUS81729.1"/>
    </source>
</evidence>
<dbReference type="EMBL" id="RQTK01000322">
    <property type="protein sequence ID" value="RUS81729.1"/>
    <property type="molecule type" value="Genomic_DNA"/>
</dbReference>
<dbReference type="Proteomes" id="UP000271974">
    <property type="component" value="Unassembled WGS sequence"/>
</dbReference>
<proteinExistence type="predicted"/>
<dbReference type="SUPFAM" id="SSF64356">
    <property type="entry name" value="SNARE-like"/>
    <property type="match status" value="1"/>
</dbReference>
<dbReference type="InterPro" id="IPR011012">
    <property type="entry name" value="Longin-like_dom_sf"/>
</dbReference>
<name>A0A3S1BIR2_ELYCH</name>
<accession>A0A3S1BIR2</accession>
<dbReference type="InterPro" id="IPR022775">
    <property type="entry name" value="AP_mu_sigma_su"/>
</dbReference>
<evidence type="ECO:0000259" key="2">
    <source>
        <dbReference type="Pfam" id="PF01217"/>
    </source>
</evidence>
<keyword evidence="4" id="KW-1185">Reference proteome</keyword>
<dbReference type="AlphaFoldDB" id="A0A3S1BIR2"/>
<evidence type="ECO:0000313" key="4">
    <source>
        <dbReference type="Proteomes" id="UP000271974"/>
    </source>
</evidence>
<gene>
    <name evidence="3" type="ORF">EGW08_010483</name>
</gene>
<comment type="caution">
    <text evidence="3">The sequence shown here is derived from an EMBL/GenBank/DDBJ whole genome shotgun (WGS) entry which is preliminary data.</text>
</comment>
<dbReference type="OrthoDB" id="371463at2759"/>
<organism evidence="3 4">
    <name type="scientific">Elysia chlorotica</name>
    <name type="common">Eastern emerald elysia</name>
    <name type="synonym">Sea slug</name>
    <dbReference type="NCBI Taxonomy" id="188477"/>
    <lineage>
        <taxon>Eukaryota</taxon>
        <taxon>Metazoa</taxon>
        <taxon>Spiralia</taxon>
        <taxon>Lophotrochozoa</taxon>
        <taxon>Mollusca</taxon>
        <taxon>Gastropoda</taxon>
        <taxon>Heterobranchia</taxon>
        <taxon>Euthyneura</taxon>
        <taxon>Panpulmonata</taxon>
        <taxon>Sacoglossa</taxon>
        <taxon>Placobranchoidea</taxon>
        <taxon>Plakobranchidae</taxon>
        <taxon>Elysia</taxon>
    </lineage>
</organism>